<reference evidence="8" key="2">
    <citation type="submission" date="2025-08" db="UniProtKB">
        <authorList>
            <consortium name="Ensembl"/>
        </authorList>
    </citation>
    <scope>IDENTIFICATION</scope>
</reference>
<organism evidence="8 9">
    <name type="scientific">Gasterosteus aculeatus aculeatus</name>
    <name type="common">three-spined stickleback</name>
    <dbReference type="NCBI Taxonomy" id="481459"/>
    <lineage>
        <taxon>Eukaryota</taxon>
        <taxon>Metazoa</taxon>
        <taxon>Chordata</taxon>
        <taxon>Craniata</taxon>
        <taxon>Vertebrata</taxon>
        <taxon>Euteleostomi</taxon>
        <taxon>Actinopterygii</taxon>
        <taxon>Neopterygii</taxon>
        <taxon>Teleostei</taxon>
        <taxon>Neoteleostei</taxon>
        <taxon>Acanthomorphata</taxon>
        <taxon>Eupercaria</taxon>
        <taxon>Perciformes</taxon>
        <taxon>Cottioidei</taxon>
        <taxon>Gasterosteales</taxon>
        <taxon>Gasterosteidae</taxon>
        <taxon>Gasterosteus</taxon>
    </lineage>
</organism>
<evidence type="ECO:0000313" key="9">
    <source>
        <dbReference type="Proteomes" id="UP000007635"/>
    </source>
</evidence>
<dbReference type="eggNOG" id="ENOG502R3JZ">
    <property type="taxonomic scope" value="Eukaryota"/>
</dbReference>
<dbReference type="GO" id="GO:0016020">
    <property type="term" value="C:membrane"/>
    <property type="evidence" value="ECO:0007669"/>
    <property type="project" value="UniProtKB-SubCell"/>
</dbReference>
<evidence type="ECO:0000256" key="3">
    <source>
        <dbReference type="ARBA" id="ARBA00022989"/>
    </source>
</evidence>
<keyword evidence="2 6" id="KW-0812">Transmembrane</keyword>
<evidence type="ECO:0000256" key="1">
    <source>
        <dbReference type="ARBA" id="ARBA00004370"/>
    </source>
</evidence>
<feature type="region of interest" description="Disordered" evidence="5">
    <location>
        <begin position="370"/>
        <end position="402"/>
    </location>
</feature>
<dbReference type="SUPFAM" id="SSF81321">
    <property type="entry name" value="Family A G protein-coupled receptor-like"/>
    <property type="match status" value="1"/>
</dbReference>
<proteinExistence type="predicted"/>
<dbReference type="PRINTS" id="PR00237">
    <property type="entry name" value="GPCRRHODOPSN"/>
</dbReference>
<dbReference type="Pfam" id="PF00001">
    <property type="entry name" value="7tm_1"/>
    <property type="match status" value="1"/>
</dbReference>
<protein>
    <recommendedName>
        <fullName evidence="7">G-protein coupled receptors family 1 profile domain-containing protein</fullName>
    </recommendedName>
</protein>
<sequence length="402" mass="43523">MSLNDSVKVTAGGHMGNTLHTFPPDNASLPSSALSLCPTAVTLVFLPSAYTLLSLTALPGNALSLWVFLRCIATASPTHVYLSHLSVSNLMVALTAPFHAAFFARGSSWPLSGGACQLVVHAATALSYVNIHIGMAILTWLALSRFAALVQHTHASRRSACTTLLPRGFFARLTMASFASRVCGGVWVAAVVGTVAFYYLVQESVRGDAAASGGCVERCYSPAVEIGRGPAARVAVAVVALFFLFYLLVLLSYMSALKHIERSRRSARRKTSQSLLGRVLRNIVIIQVVLSVCLLPYYIFKAIFISWVIDERQRTYPAGACNLCHPLSPFIELKNCLLLLAASRGSTDPLMYFLLDETFRHQGLRLLRCKRNSPDGRPADSARGSDNQRGGQLEDGIVDFTV</sequence>
<evidence type="ECO:0000313" key="8">
    <source>
        <dbReference type="Ensembl" id="ENSGACP00000010900.2"/>
    </source>
</evidence>
<feature type="transmembrane region" description="Helical" evidence="6">
    <location>
        <begin position="49"/>
        <end position="69"/>
    </location>
</feature>
<feature type="transmembrane region" description="Helical" evidence="6">
    <location>
        <begin position="279"/>
        <end position="300"/>
    </location>
</feature>
<evidence type="ECO:0000256" key="4">
    <source>
        <dbReference type="ARBA" id="ARBA00023136"/>
    </source>
</evidence>
<dbReference type="Proteomes" id="UP000007635">
    <property type="component" value="Chromosome XVI"/>
</dbReference>
<dbReference type="PANTHER" id="PTHR47392">
    <property type="entry name" value="G-PROTEIN COUPLED RECEPTOR 82-RELATED"/>
    <property type="match status" value="1"/>
</dbReference>
<feature type="transmembrane region" description="Helical" evidence="6">
    <location>
        <begin position="81"/>
        <end position="105"/>
    </location>
</feature>
<keyword evidence="3 6" id="KW-1133">Transmembrane helix</keyword>
<feature type="transmembrane region" description="Helical" evidence="6">
    <location>
        <begin position="125"/>
        <end position="148"/>
    </location>
</feature>
<dbReference type="InterPro" id="IPR000276">
    <property type="entry name" value="GPCR_Rhodpsn"/>
</dbReference>
<keyword evidence="9" id="KW-1185">Reference proteome</keyword>
<dbReference type="OMA" id="QKNTCIG"/>
<dbReference type="Gene3D" id="1.20.1070.10">
    <property type="entry name" value="Rhodopsin 7-helix transmembrane proteins"/>
    <property type="match status" value="1"/>
</dbReference>
<keyword evidence="4 6" id="KW-0472">Membrane</keyword>
<dbReference type="PANTHER" id="PTHR47392:SF1">
    <property type="entry name" value="G-PROTEIN COUPLED RECEPTOR 82-RELATED"/>
    <property type="match status" value="1"/>
</dbReference>
<evidence type="ECO:0000256" key="5">
    <source>
        <dbReference type="SAM" id="MobiDB-lite"/>
    </source>
</evidence>
<dbReference type="Ensembl" id="ENSGACT00000010923.2">
    <property type="protein sequence ID" value="ENSGACP00000010900.2"/>
    <property type="gene ID" value="ENSGACG00000008246.2"/>
</dbReference>
<dbReference type="AlphaFoldDB" id="G3NZX7"/>
<evidence type="ECO:0000259" key="7">
    <source>
        <dbReference type="PROSITE" id="PS50262"/>
    </source>
</evidence>
<dbReference type="InterPro" id="IPR042804">
    <property type="entry name" value="GPR82"/>
</dbReference>
<evidence type="ECO:0000256" key="2">
    <source>
        <dbReference type="ARBA" id="ARBA00022692"/>
    </source>
</evidence>
<evidence type="ECO:0000256" key="6">
    <source>
        <dbReference type="SAM" id="Phobius"/>
    </source>
</evidence>
<feature type="domain" description="G-protein coupled receptors family 1 profile" evidence="7">
    <location>
        <begin position="60"/>
        <end position="352"/>
    </location>
</feature>
<reference evidence="8" key="3">
    <citation type="submission" date="2025-09" db="UniProtKB">
        <authorList>
            <consortium name="Ensembl"/>
        </authorList>
    </citation>
    <scope>IDENTIFICATION</scope>
</reference>
<dbReference type="GeneTree" id="ENSGT01140000282516"/>
<accession>G3NZX7</accession>
<comment type="subcellular location">
    <subcellularLocation>
        <location evidence="1">Membrane</location>
    </subcellularLocation>
</comment>
<feature type="transmembrane region" description="Helical" evidence="6">
    <location>
        <begin position="182"/>
        <end position="201"/>
    </location>
</feature>
<dbReference type="GO" id="GO:0004930">
    <property type="term" value="F:G protein-coupled receptor activity"/>
    <property type="evidence" value="ECO:0007669"/>
    <property type="project" value="InterPro"/>
</dbReference>
<dbReference type="InterPro" id="IPR017452">
    <property type="entry name" value="GPCR_Rhodpsn_7TM"/>
</dbReference>
<name>G3NZX7_GASAC</name>
<reference evidence="8 9" key="1">
    <citation type="journal article" date="2021" name="G3 (Bethesda)">
        <title>Improved contiguity of the threespine stickleback genome using long-read sequencing.</title>
        <authorList>
            <person name="Nath S."/>
            <person name="Shaw D.E."/>
            <person name="White M.A."/>
        </authorList>
    </citation>
    <scope>NUCLEOTIDE SEQUENCE [LARGE SCALE GENOMIC DNA]</scope>
    <source>
        <strain evidence="8 9">Lake Benthic</strain>
    </source>
</reference>
<dbReference type="InParanoid" id="G3NZX7"/>
<feature type="transmembrane region" description="Helical" evidence="6">
    <location>
        <begin position="234"/>
        <end position="258"/>
    </location>
</feature>
<dbReference type="PROSITE" id="PS50262">
    <property type="entry name" value="G_PROTEIN_RECEP_F1_2"/>
    <property type="match status" value="1"/>
</dbReference>